<feature type="transmembrane region" description="Helical" evidence="7">
    <location>
        <begin position="109"/>
        <end position="131"/>
    </location>
</feature>
<evidence type="ECO:0000259" key="8">
    <source>
        <dbReference type="Pfam" id="PF04138"/>
    </source>
</evidence>
<feature type="transmembrane region" description="Helical" evidence="7">
    <location>
        <begin position="79"/>
        <end position="97"/>
    </location>
</feature>
<dbReference type="PANTHER" id="PTHR38459">
    <property type="entry name" value="PROPHAGE BACTOPRENOL-LINKED GLUCOSE TRANSLOCASE HOMOLOG"/>
    <property type="match status" value="1"/>
</dbReference>
<dbReference type="STRING" id="553207.HMPREF0299_5757"/>
<dbReference type="PANTHER" id="PTHR38459:SF6">
    <property type="entry name" value="ARABINOGALACTAN BIOSYNTHESIS RECRUITING PROTEIN RV3789"/>
    <property type="match status" value="1"/>
</dbReference>
<sequence length="173" mass="18582">MTATPPGTPTTSASMPSESPEQPTQPASSASPQPAQQSQSDGSLRTQLVRFIAVGVVCAVIDYGTTLLLDYVLGVPRGWAKAVGWVAGTTSAYFMNAKWTFNSKTSAKATVAVAILYLSTFAVQNILYKVVPMPLHSFELPKFVVDTISFVIAQGVATVTNFVMQRAFIFKQR</sequence>
<evidence type="ECO:0000313" key="10">
    <source>
        <dbReference type="Proteomes" id="UP000004218"/>
    </source>
</evidence>
<dbReference type="AlphaFoldDB" id="E0DBS0"/>
<dbReference type="InterPro" id="IPR051401">
    <property type="entry name" value="GtrA_CellWall_Glycosyl"/>
</dbReference>
<keyword evidence="5 7" id="KW-0472">Membrane</keyword>
<comment type="subcellular location">
    <subcellularLocation>
        <location evidence="1">Membrane</location>
        <topology evidence="1">Multi-pass membrane protein</topology>
    </subcellularLocation>
</comment>
<comment type="caution">
    <text evidence="9">The sequence shown here is derived from an EMBL/GenBank/DDBJ whole genome shotgun (WGS) entry which is preliminary data.</text>
</comment>
<dbReference type="GeneID" id="84572877"/>
<feature type="region of interest" description="Disordered" evidence="6">
    <location>
        <begin position="1"/>
        <end position="39"/>
    </location>
</feature>
<evidence type="ECO:0000256" key="1">
    <source>
        <dbReference type="ARBA" id="ARBA00004141"/>
    </source>
</evidence>
<reference evidence="9" key="1">
    <citation type="submission" date="2010-08" db="EMBL/GenBank/DDBJ databases">
        <authorList>
            <person name="Harkins D.M."/>
            <person name="Madupu R."/>
            <person name="Durkin A.S."/>
            <person name="Torralba M."/>
            <person name="Methe B."/>
            <person name="Sutton G.G."/>
            <person name="Nelson K.E."/>
        </authorList>
    </citation>
    <scope>NUCLEOTIDE SEQUENCE [LARGE SCALE GENOMIC DNA]</scope>
    <source>
        <strain evidence="9">ATCC 14266</strain>
    </source>
</reference>
<accession>E0DBS0</accession>
<comment type="similarity">
    <text evidence="2">Belongs to the GtrA family.</text>
</comment>
<evidence type="ECO:0000256" key="3">
    <source>
        <dbReference type="ARBA" id="ARBA00022692"/>
    </source>
</evidence>
<dbReference type="EMBL" id="ACSH02000002">
    <property type="protein sequence ID" value="EFM50305.1"/>
    <property type="molecule type" value="Genomic_DNA"/>
</dbReference>
<evidence type="ECO:0000256" key="2">
    <source>
        <dbReference type="ARBA" id="ARBA00009399"/>
    </source>
</evidence>
<dbReference type="eggNOG" id="COG2246">
    <property type="taxonomic scope" value="Bacteria"/>
</dbReference>
<name>E0DBS0_9CORY</name>
<dbReference type="GO" id="GO:0005886">
    <property type="term" value="C:plasma membrane"/>
    <property type="evidence" value="ECO:0007669"/>
    <property type="project" value="TreeGrafter"/>
</dbReference>
<dbReference type="InterPro" id="IPR007267">
    <property type="entry name" value="GtrA_DPMS_TM"/>
</dbReference>
<evidence type="ECO:0000313" key="9">
    <source>
        <dbReference type="EMBL" id="EFM50305.1"/>
    </source>
</evidence>
<organism evidence="9 10">
    <name type="scientific">Corynebacterium matruchotii ATCC 14266</name>
    <dbReference type="NCBI Taxonomy" id="553207"/>
    <lineage>
        <taxon>Bacteria</taxon>
        <taxon>Bacillati</taxon>
        <taxon>Actinomycetota</taxon>
        <taxon>Actinomycetes</taxon>
        <taxon>Mycobacteriales</taxon>
        <taxon>Corynebacteriaceae</taxon>
        <taxon>Corynebacterium</taxon>
    </lineage>
</organism>
<evidence type="ECO:0000256" key="5">
    <source>
        <dbReference type="ARBA" id="ARBA00023136"/>
    </source>
</evidence>
<dbReference type="Proteomes" id="UP000004218">
    <property type="component" value="Unassembled WGS sequence"/>
</dbReference>
<evidence type="ECO:0000256" key="6">
    <source>
        <dbReference type="SAM" id="MobiDB-lite"/>
    </source>
</evidence>
<protein>
    <submittedName>
        <fullName evidence="9">GtrA-like protein</fullName>
    </submittedName>
</protein>
<keyword evidence="10" id="KW-1185">Reference proteome</keyword>
<proteinExistence type="inferred from homology"/>
<keyword evidence="4 7" id="KW-1133">Transmembrane helix</keyword>
<dbReference type="RefSeq" id="WP_005524720.1">
    <property type="nucleotide sequence ID" value="NZ_ACSH02000002.1"/>
</dbReference>
<evidence type="ECO:0000256" key="4">
    <source>
        <dbReference type="ARBA" id="ARBA00022989"/>
    </source>
</evidence>
<evidence type="ECO:0000256" key="7">
    <source>
        <dbReference type="SAM" id="Phobius"/>
    </source>
</evidence>
<dbReference type="Pfam" id="PF04138">
    <property type="entry name" value="GtrA_DPMS_TM"/>
    <property type="match status" value="1"/>
</dbReference>
<feature type="domain" description="GtrA/DPMS transmembrane" evidence="8">
    <location>
        <begin position="50"/>
        <end position="170"/>
    </location>
</feature>
<gene>
    <name evidence="9" type="ORF">HMPREF0299_5757</name>
</gene>
<feature type="transmembrane region" description="Helical" evidence="7">
    <location>
        <begin position="143"/>
        <end position="164"/>
    </location>
</feature>
<dbReference type="GO" id="GO:0000271">
    <property type="term" value="P:polysaccharide biosynthetic process"/>
    <property type="evidence" value="ECO:0007669"/>
    <property type="project" value="InterPro"/>
</dbReference>
<feature type="transmembrane region" description="Helical" evidence="7">
    <location>
        <begin position="48"/>
        <end position="73"/>
    </location>
</feature>
<keyword evidence="3 7" id="KW-0812">Transmembrane</keyword>